<feature type="compositionally biased region" description="Basic and acidic residues" evidence="1">
    <location>
        <begin position="1"/>
        <end position="42"/>
    </location>
</feature>
<organism>
    <name type="scientific">Branchiostoma floridae</name>
    <name type="common">Florida lancelet</name>
    <name type="synonym">Amphioxus</name>
    <dbReference type="NCBI Taxonomy" id="7739"/>
    <lineage>
        <taxon>Eukaryota</taxon>
        <taxon>Metazoa</taxon>
        <taxon>Chordata</taxon>
        <taxon>Cephalochordata</taxon>
        <taxon>Leptocardii</taxon>
        <taxon>Amphioxiformes</taxon>
        <taxon>Branchiostomatidae</taxon>
        <taxon>Branchiostoma</taxon>
    </lineage>
</organism>
<gene>
    <name evidence="3" type="ORF">BRAFLDRAFT_75688</name>
</gene>
<dbReference type="PROSITE" id="PS50168">
    <property type="entry name" value="DED"/>
    <property type="match status" value="1"/>
</dbReference>
<dbReference type="InParanoid" id="C3ZC90"/>
<dbReference type="Gene3D" id="1.10.533.10">
    <property type="entry name" value="Death Domain, Fas"/>
    <property type="match status" value="1"/>
</dbReference>
<dbReference type="SUPFAM" id="SSF47986">
    <property type="entry name" value="DEATH domain"/>
    <property type="match status" value="1"/>
</dbReference>
<protein>
    <recommendedName>
        <fullName evidence="2">DED domain-containing protein</fullName>
    </recommendedName>
</protein>
<feature type="region of interest" description="Disordered" evidence="1">
    <location>
        <begin position="1"/>
        <end position="71"/>
    </location>
</feature>
<dbReference type="InterPro" id="IPR001875">
    <property type="entry name" value="DED_dom"/>
</dbReference>
<evidence type="ECO:0000313" key="3">
    <source>
        <dbReference type="EMBL" id="EEN49862.1"/>
    </source>
</evidence>
<evidence type="ECO:0000259" key="2">
    <source>
        <dbReference type="PROSITE" id="PS50168"/>
    </source>
</evidence>
<proteinExistence type="predicted"/>
<feature type="compositionally biased region" description="Polar residues" evidence="1">
    <location>
        <begin position="56"/>
        <end position="69"/>
    </location>
</feature>
<name>C3ZC90_BRAFL</name>
<evidence type="ECO:0000256" key="1">
    <source>
        <dbReference type="SAM" id="MobiDB-lite"/>
    </source>
</evidence>
<feature type="compositionally biased region" description="Basic and acidic residues" evidence="1">
    <location>
        <begin position="152"/>
        <end position="189"/>
    </location>
</feature>
<dbReference type="InterPro" id="IPR011029">
    <property type="entry name" value="DEATH-like_dom_sf"/>
</dbReference>
<sequence length="218" mass="25110">MEEQVEKPKVDNKAESSETTKEQQRAESNRQLEELKDQDVKEPPQPPSSPPLASSLTTMASAQSDSELSPRNKLYLKISESLSEDQVKSLRTMLITDHNIGKGKIETSTPHEIFNMLEDEHKIGEGNLGLLIELLNALGETQWAKELEEEENKQSEDMEKTQEEAQQKTDEEHKEQMEKERKEREDAELTRMMLDIQQKQDELDRDVLAMLRKARPPN</sequence>
<reference evidence="3" key="1">
    <citation type="journal article" date="2008" name="Nature">
        <title>The amphioxus genome and the evolution of the chordate karyotype.</title>
        <authorList>
            <consortium name="US DOE Joint Genome Institute (JGI-PGF)"/>
            <person name="Putnam N.H."/>
            <person name="Butts T."/>
            <person name="Ferrier D.E.K."/>
            <person name="Furlong R.F."/>
            <person name="Hellsten U."/>
            <person name="Kawashima T."/>
            <person name="Robinson-Rechavi M."/>
            <person name="Shoguchi E."/>
            <person name="Terry A."/>
            <person name="Yu J.-K."/>
            <person name="Benito-Gutierrez E.L."/>
            <person name="Dubchak I."/>
            <person name="Garcia-Fernandez J."/>
            <person name="Gibson-Brown J.J."/>
            <person name="Grigoriev I.V."/>
            <person name="Horton A.C."/>
            <person name="de Jong P.J."/>
            <person name="Jurka J."/>
            <person name="Kapitonov V.V."/>
            <person name="Kohara Y."/>
            <person name="Kuroki Y."/>
            <person name="Lindquist E."/>
            <person name="Lucas S."/>
            <person name="Osoegawa K."/>
            <person name="Pennacchio L.A."/>
            <person name="Salamov A.A."/>
            <person name="Satou Y."/>
            <person name="Sauka-Spengler T."/>
            <person name="Schmutz J."/>
            <person name="Shin-I T."/>
            <person name="Toyoda A."/>
            <person name="Bronner-Fraser M."/>
            <person name="Fujiyama A."/>
            <person name="Holland L.Z."/>
            <person name="Holland P.W.H."/>
            <person name="Satoh N."/>
            <person name="Rokhsar D.S."/>
        </authorList>
    </citation>
    <scope>NUCLEOTIDE SEQUENCE [LARGE SCALE GENOMIC DNA]</scope>
    <source>
        <strain evidence="3">S238N-H82</strain>
        <tissue evidence="3">Testes</tissue>
    </source>
</reference>
<feature type="domain" description="DED" evidence="2">
    <location>
        <begin position="70"/>
        <end position="149"/>
    </location>
</feature>
<dbReference type="AlphaFoldDB" id="C3ZC90"/>
<dbReference type="CDD" id="cd00045">
    <property type="entry name" value="DED"/>
    <property type="match status" value="1"/>
</dbReference>
<feature type="region of interest" description="Disordered" evidence="1">
    <location>
        <begin position="145"/>
        <end position="189"/>
    </location>
</feature>
<accession>C3ZC90</accession>
<dbReference type="Pfam" id="PF01335">
    <property type="entry name" value="DED"/>
    <property type="match status" value="1"/>
</dbReference>
<dbReference type="EMBL" id="GG666606">
    <property type="protein sequence ID" value="EEN49862.1"/>
    <property type="molecule type" value="Genomic_DNA"/>
</dbReference>
<dbReference type="GO" id="GO:0042981">
    <property type="term" value="P:regulation of apoptotic process"/>
    <property type="evidence" value="ECO:0007669"/>
    <property type="project" value="InterPro"/>
</dbReference>